<sequence>MATKKTSFQTVWLQDAEFHSWLKQVDSKSGYAFCIVCACEFALSNMGKQALRSHMKSKRHSQRTPVGNMSMSGFTHSVSQHSVAESKPGTSLEIHHKIVDTPSQDTAVSVHQPRNTPSSSTSGTIDKFMLKNDTTKAAILWCLETVMCHKSLRAAEKDLTVMRRMFFDSQIASKVQLGRDIISYTILFGIAPYFKSDLEETLQRVSFVVVGFVESLKKTTKNQQMDLNIRFWDDAKNQVVTRYLTSKFLGRSRAVDLLAAFKEGLGEIPLIKLLQVSMDGPNVNWAFLRELKVDIQHNDKELLDVGSCGLHILPSKHFGCSSQMVRNIMERFMKIDSLKNAAQVTKDEVNDIKNHLPAKDVVLGFDTKKALKNASGIQEKYILQFRSECKAMLQAIVLKLMNRSPLTYPMTKVATCLDPAVISGDSKLAKKRFESMLNKLIDSGRISGSIADTAVKHFRSVVESTKWSRAILTTIRWALSLLSELALHFIAVTYFPQ</sequence>
<dbReference type="OrthoDB" id="7697627at2759"/>
<reference evidence="1" key="2">
    <citation type="submission" date="2020-05" db="UniProtKB">
        <authorList>
            <consortium name="EnsemblMetazoa"/>
        </authorList>
    </citation>
    <scope>IDENTIFICATION</scope>
    <source>
        <strain evidence="1">LVP_AGWG</strain>
    </source>
</reference>
<dbReference type="AlphaFoldDB" id="A0A6I8U1T9"/>
<accession>A0A6I8U1T9</accession>
<gene>
    <name evidence="1" type="primary">110678141</name>
</gene>
<organism evidence="1 2">
    <name type="scientific">Aedes aegypti</name>
    <name type="common">Yellowfever mosquito</name>
    <name type="synonym">Culex aegypti</name>
    <dbReference type="NCBI Taxonomy" id="7159"/>
    <lineage>
        <taxon>Eukaryota</taxon>
        <taxon>Metazoa</taxon>
        <taxon>Ecdysozoa</taxon>
        <taxon>Arthropoda</taxon>
        <taxon>Hexapoda</taxon>
        <taxon>Insecta</taxon>
        <taxon>Pterygota</taxon>
        <taxon>Neoptera</taxon>
        <taxon>Endopterygota</taxon>
        <taxon>Diptera</taxon>
        <taxon>Nematocera</taxon>
        <taxon>Culicoidea</taxon>
        <taxon>Culicidae</taxon>
        <taxon>Culicinae</taxon>
        <taxon>Aedini</taxon>
        <taxon>Aedes</taxon>
        <taxon>Stegomyia</taxon>
    </lineage>
</organism>
<protein>
    <submittedName>
        <fullName evidence="1">Uncharacterized protein</fullName>
    </submittedName>
</protein>
<proteinExistence type="predicted"/>
<name>A0A6I8U1T9_AEDAE</name>
<dbReference type="InParanoid" id="A0A6I8U1T9"/>
<dbReference type="PANTHER" id="PTHR37162:SF11">
    <property type="match status" value="1"/>
</dbReference>
<evidence type="ECO:0000313" key="1">
    <source>
        <dbReference type="EnsemblMetazoa" id="AAEL022150-PA"/>
    </source>
</evidence>
<keyword evidence="2" id="KW-1185">Reference proteome</keyword>
<dbReference type="PANTHER" id="PTHR37162">
    <property type="entry name" value="HAT FAMILY DIMERISATION DOMAINCONTAINING PROTEIN-RELATED"/>
    <property type="match status" value="1"/>
</dbReference>
<reference evidence="1 2" key="1">
    <citation type="submission" date="2017-06" db="EMBL/GenBank/DDBJ databases">
        <title>Aedes aegypti genome working group (AGWG) sequencing and assembly.</title>
        <authorList>
            <consortium name="Aedes aegypti Genome Working Group (AGWG)"/>
            <person name="Matthews B.J."/>
        </authorList>
    </citation>
    <scope>NUCLEOTIDE SEQUENCE [LARGE SCALE GENOMIC DNA]</scope>
    <source>
        <strain evidence="1 2">LVP_AGWG</strain>
    </source>
</reference>
<dbReference type="Proteomes" id="UP000008820">
    <property type="component" value="Chromosome 3"/>
</dbReference>
<dbReference type="EnsemblMetazoa" id="AAEL022150-RA">
    <property type="protein sequence ID" value="AAEL022150-PA"/>
    <property type="gene ID" value="AAEL022150"/>
</dbReference>
<evidence type="ECO:0000313" key="2">
    <source>
        <dbReference type="Proteomes" id="UP000008820"/>
    </source>
</evidence>